<dbReference type="RefSeq" id="WP_244863495.1">
    <property type="nucleotide sequence ID" value="NZ_BOVJ01000097.1"/>
</dbReference>
<feature type="transmembrane region" description="Helical" evidence="1">
    <location>
        <begin position="6"/>
        <end position="31"/>
    </location>
</feature>
<proteinExistence type="predicted"/>
<protein>
    <submittedName>
        <fullName evidence="2">Uncharacterized protein</fullName>
    </submittedName>
</protein>
<keyword evidence="1" id="KW-1133">Transmembrane helix</keyword>
<sequence length="58" mass="6068">MILFAGGVGIGIGAGFHGMVVFTVALATVMARIGNCLEKRKFARAADANDERPVDMSN</sequence>
<reference evidence="2 3" key="1">
    <citation type="submission" date="2021-04" db="EMBL/GenBank/DDBJ databases">
        <title>Draft genome sequence of Paenibacillus cisolokensis, LC2-13A.</title>
        <authorList>
            <person name="Uke A."/>
            <person name="Chhe C."/>
            <person name="Baramee S."/>
            <person name="Kosugi A."/>
        </authorList>
    </citation>
    <scope>NUCLEOTIDE SEQUENCE [LARGE SCALE GENOMIC DNA]</scope>
    <source>
        <strain evidence="2 3">LC2-13A</strain>
    </source>
</reference>
<evidence type="ECO:0000256" key="1">
    <source>
        <dbReference type="SAM" id="Phobius"/>
    </source>
</evidence>
<name>A0ABQ4N8G1_9BACL</name>
<evidence type="ECO:0000313" key="3">
    <source>
        <dbReference type="Proteomes" id="UP000680304"/>
    </source>
</evidence>
<dbReference type="Proteomes" id="UP000680304">
    <property type="component" value="Unassembled WGS sequence"/>
</dbReference>
<comment type="caution">
    <text evidence="2">The sequence shown here is derived from an EMBL/GenBank/DDBJ whole genome shotgun (WGS) entry which is preliminary data.</text>
</comment>
<accession>A0ABQ4N8G1</accession>
<dbReference type="EMBL" id="BOVJ01000097">
    <property type="protein sequence ID" value="GIQ64477.1"/>
    <property type="molecule type" value="Genomic_DNA"/>
</dbReference>
<keyword evidence="3" id="KW-1185">Reference proteome</keyword>
<evidence type="ECO:0000313" key="2">
    <source>
        <dbReference type="EMBL" id="GIQ64477.1"/>
    </source>
</evidence>
<gene>
    <name evidence="2" type="ORF">PACILC2_30450</name>
</gene>
<organism evidence="2 3">
    <name type="scientific">Paenibacillus cisolokensis</name>
    <dbReference type="NCBI Taxonomy" id="1658519"/>
    <lineage>
        <taxon>Bacteria</taxon>
        <taxon>Bacillati</taxon>
        <taxon>Bacillota</taxon>
        <taxon>Bacilli</taxon>
        <taxon>Bacillales</taxon>
        <taxon>Paenibacillaceae</taxon>
        <taxon>Paenibacillus</taxon>
    </lineage>
</organism>
<keyword evidence="1" id="KW-0472">Membrane</keyword>
<keyword evidence="1" id="KW-0812">Transmembrane</keyword>